<dbReference type="AlphaFoldDB" id="A0AAE3A6E9"/>
<evidence type="ECO:0000259" key="1">
    <source>
        <dbReference type="Pfam" id="PF00149"/>
    </source>
</evidence>
<proteinExistence type="predicted"/>
<dbReference type="Gene3D" id="3.60.21.10">
    <property type="match status" value="1"/>
</dbReference>
<dbReference type="Proteomes" id="UP001197795">
    <property type="component" value="Unassembled WGS sequence"/>
</dbReference>
<comment type="caution">
    <text evidence="2">The sequence shown here is derived from an EMBL/GenBank/DDBJ whole genome shotgun (WGS) entry which is preliminary data.</text>
</comment>
<name>A0AAE3A6E9_9FIRM</name>
<evidence type="ECO:0000313" key="3">
    <source>
        <dbReference type="Proteomes" id="UP001197795"/>
    </source>
</evidence>
<dbReference type="PANTHER" id="PTHR31302:SF0">
    <property type="entry name" value="TRANSMEMBRANE PROTEIN WITH METALLOPHOSPHOESTERASE DOMAIN"/>
    <property type="match status" value="1"/>
</dbReference>
<gene>
    <name evidence="2" type="ORF">LKD75_15085</name>
</gene>
<reference evidence="2 3" key="1">
    <citation type="submission" date="2021-10" db="EMBL/GenBank/DDBJ databases">
        <title>Anaerobic single-cell dispensing facilitates the cultivation of human gut bacteria.</title>
        <authorList>
            <person name="Afrizal A."/>
        </authorList>
    </citation>
    <scope>NUCLEOTIDE SEQUENCE [LARGE SCALE GENOMIC DNA]</scope>
    <source>
        <strain evidence="2 3">CLA-AA-H273</strain>
    </source>
</reference>
<accession>A0AAE3A6E9</accession>
<dbReference type="Pfam" id="PF00149">
    <property type="entry name" value="Metallophos"/>
    <property type="match status" value="1"/>
</dbReference>
<organism evidence="2 3">
    <name type="scientific">Waltera acetigignens</name>
    <dbReference type="NCBI Taxonomy" id="2981769"/>
    <lineage>
        <taxon>Bacteria</taxon>
        <taxon>Bacillati</taxon>
        <taxon>Bacillota</taxon>
        <taxon>Clostridia</taxon>
        <taxon>Lachnospirales</taxon>
        <taxon>Lachnospiraceae</taxon>
        <taxon>Waltera</taxon>
    </lineage>
</organism>
<dbReference type="GO" id="GO:0016787">
    <property type="term" value="F:hydrolase activity"/>
    <property type="evidence" value="ECO:0007669"/>
    <property type="project" value="InterPro"/>
</dbReference>
<protein>
    <submittedName>
        <fullName evidence="2">Metallophosphoesterase</fullName>
    </submittedName>
</protein>
<sequence>MNDVSLWQNEIQFPVKNIWDSLNIFYISDIHLEFHIEGFETIKKRSLPPAIRKLVIDIFGENKDRAKRGYFDYIIIDGDIADDIAIVDIFFSCLNKEIPSMEKVLYVLGNHELSAYSTRQECYEQYMKLSAKHGIHLLINDGFMKYDYIDKRSVPKCLIFGGTGFSKYNEMYNTTNLCYSKDLINNRDEEIKESEIFYSIYKKYLLKAKKMHLPLIVISHCPVNDWLKEGEEDSQCIYFYGHDHHNRYVRDKYRTIFADNQIGYTGNIQMKLCSLGCVYDPFIRYTDGCHKISIEEYVLYYRYIGERLNEPKLINNILKQKDAGLYLIKHDGYYGFFVKTQKGVKMCVGGMVKQVSTINSMDYYNHIMVNPYDGKLTYYYSPVFGVAKQFASFDKLLESINKERLSEQITTAEQIEEQKKILGALQKENALICQPQQNLSEYIDKMIFIDRKESLYAVSRRVNQVQRLFSANLLREWDNTLVASKIEFKSNEISGYNLIEDNWKNILLLRREDVTEKMLRKIILGRNKRNLFPYISYENWGGRVFPLCRAKDEEIELFMSLVPDSMFKDRIIREQLMNKLDDDFLKYYPAKYFTYDLLQKYVKSCGELAIIKNAPYLARMKEQAHIRRYFIEIAEKNANYTIKHIDELPKEYQCEELYQKLALSLYQKHRPKWCPDYIWKYHNNPR</sequence>
<dbReference type="RefSeq" id="WP_227733786.1">
    <property type="nucleotide sequence ID" value="NZ_JAJEPV010000048.1"/>
</dbReference>
<feature type="domain" description="Calcineurin-like phosphoesterase" evidence="1">
    <location>
        <begin position="23"/>
        <end position="245"/>
    </location>
</feature>
<dbReference type="EMBL" id="JAJEPV010000048">
    <property type="protein sequence ID" value="MCC2120895.1"/>
    <property type="molecule type" value="Genomic_DNA"/>
</dbReference>
<evidence type="ECO:0000313" key="2">
    <source>
        <dbReference type="EMBL" id="MCC2120895.1"/>
    </source>
</evidence>
<dbReference type="InterPro" id="IPR029052">
    <property type="entry name" value="Metallo-depent_PP-like"/>
</dbReference>
<keyword evidence="3" id="KW-1185">Reference proteome</keyword>
<dbReference type="PANTHER" id="PTHR31302">
    <property type="entry name" value="TRANSMEMBRANE PROTEIN WITH METALLOPHOSPHOESTERASE DOMAIN-RELATED"/>
    <property type="match status" value="1"/>
</dbReference>
<dbReference type="InterPro" id="IPR051158">
    <property type="entry name" value="Metallophosphoesterase_sf"/>
</dbReference>
<dbReference type="InterPro" id="IPR004843">
    <property type="entry name" value="Calcineurin-like_PHP"/>
</dbReference>
<dbReference type="SUPFAM" id="SSF56300">
    <property type="entry name" value="Metallo-dependent phosphatases"/>
    <property type="match status" value="1"/>
</dbReference>